<evidence type="ECO:0000313" key="2">
    <source>
        <dbReference type="EMBL" id="NMR75716.1"/>
    </source>
</evidence>
<dbReference type="Proteomes" id="UP000532247">
    <property type="component" value="Unassembled WGS sequence"/>
</dbReference>
<dbReference type="EMBL" id="VTYF01000003">
    <property type="protein sequence ID" value="NOI08946.1"/>
    <property type="molecule type" value="Genomic_DNA"/>
</dbReference>
<reference evidence="3 4" key="1">
    <citation type="submission" date="2019-09" db="EMBL/GenBank/DDBJ databases">
        <title>Draft genome sequencing and comparative genomics of hatchery-associated Vibrios.</title>
        <authorList>
            <person name="Kehlet-Delgado H."/>
            <person name="Mueller R.S."/>
        </authorList>
    </citation>
    <scope>NUCLEOTIDE SEQUENCE [LARGE SCALE GENOMIC DNA]</scope>
    <source>
        <strain evidence="3 4">081416A</strain>
    </source>
</reference>
<organism evidence="2 5">
    <name type="scientific">Vibrio alginolyticus</name>
    <dbReference type="NCBI Taxonomy" id="663"/>
    <lineage>
        <taxon>Bacteria</taxon>
        <taxon>Pseudomonadati</taxon>
        <taxon>Pseudomonadota</taxon>
        <taxon>Gammaproteobacteria</taxon>
        <taxon>Vibrionales</taxon>
        <taxon>Vibrionaceae</taxon>
        <taxon>Vibrio</taxon>
    </lineage>
</organism>
<keyword evidence="1" id="KW-0472">Membrane</keyword>
<feature type="transmembrane region" description="Helical" evidence="1">
    <location>
        <begin position="36"/>
        <end position="56"/>
    </location>
</feature>
<dbReference type="RefSeq" id="WP_025625168.1">
    <property type="nucleotide sequence ID" value="NZ_CAJDZC010000004.1"/>
</dbReference>
<gene>
    <name evidence="3" type="ORF">F0254_08700</name>
    <name evidence="2" type="ORF">HKB35_19045</name>
</gene>
<evidence type="ECO:0000313" key="3">
    <source>
        <dbReference type="EMBL" id="NOI08946.1"/>
    </source>
</evidence>
<name>A0A7Y0MZ12_VIBAL</name>
<comment type="caution">
    <text evidence="2">The sequence shown here is derived from an EMBL/GenBank/DDBJ whole genome shotgun (WGS) entry which is preliminary data.</text>
</comment>
<dbReference type="AlphaFoldDB" id="A0A7Y0MZ12"/>
<dbReference type="EMBL" id="JABCMA010000027">
    <property type="protein sequence ID" value="NMR75716.1"/>
    <property type="molecule type" value="Genomic_DNA"/>
</dbReference>
<protein>
    <recommendedName>
        <fullName evidence="6">Holin</fullName>
    </recommendedName>
</protein>
<evidence type="ECO:0000313" key="5">
    <source>
        <dbReference type="Proteomes" id="UP000565155"/>
    </source>
</evidence>
<evidence type="ECO:0000313" key="4">
    <source>
        <dbReference type="Proteomes" id="UP000532247"/>
    </source>
</evidence>
<evidence type="ECO:0008006" key="6">
    <source>
        <dbReference type="Google" id="ProtNLM"/>
    </source>
</evidence>
<sequence>MFERSTLKGFALLGSVIAAATGYGHLFSVELTDTGVNFGGAVGLAIPAVIGAYEALPDKWKPSKKVGGLDGERPS</sequence>
<keyword evidence="1" id="KW-0812">Transmembrane</keyword>
<reference evidence="2 5" key="2">
    <citation type="submission" date="2020-04" db="EMBL/GenBank/DDBJ databases">
        <title>Whole-genome sequencing of Vibrio spp. from China reveals different genetic environments of blaCTX-M-14 among diverse lineages.</title>
        <authorList>
            <person name="Zheng Z."/>
            <person name="Ye L."/>
            <person name="Chen S."/>
        </authorList>
    </citation>
    <scope>NUCLEOTIDE SEQUENCE [LARGE SCALE GENOMIC DNA]</scope>
    <source>
        <strain evidence="2 5">Vb1636</strain>
    </source>
</reference>
<dbReference type="Proteomes" id="UP000565155">
    <property type="component" value="Unassembled WGS sequence"/>
</dbReference>
<proteinExistence type="predicted"/>
<evidence type="ECO:0000256" key="1">
    <source>
        <dbReference type="SAM" id="Phobius"/>
    </source>
</evidence>
<accession>A0A7Y0MZ12</accession>
<keyword evidence="1" id="KW-1133">Transmembrane helix</keyword>